<evidence type="ECO:0000313" key="3">
    <source>
        <dbReference type="EMBL" id="SVA18165.1"/>
    </source>
</evidence>
<accession>A0A381TQ43</accession>
<dbReference type="Pfam" id="PF00589">
    <property type="entry name" value="Phage_integrase"/>
    <property type="match status" value="1"/>
</dbReference>
<dbReference type="InterPro" id="IPR002104">
    <property type="entry name" value="Integrase_catalytic"/>
</dbReference>
<organism evidence="3">
    <name type="scientific">marine metagenome</name>
    <dbReference type="NCBI Taxonomy" id="408172"/>
    <lineage>
        <taxon>unclassified sequences</taxon>
        <taxon>metagenomes</taxon>
        <taxon>ecological metagenomes</taxon>
    </lineage>
</organism>
<keyword evidence="1" id="KW-0233">DNA recombination</keyword>
<dbReference type="InterPro" id="IPR013762">
    <property type="entry name" value="Integrase-like_cat_sf"/>
</dbReference>
<name>A0A381TQ43_9ZZZZ</name>
<protein>
    <recommendedName>
        <fullName evidence="2">Tyr recombinase domain-containing protein</fullName>
    </recommendedName>
</protein>
<evidence type="ECO:0000256" key="1">
    <source>
        <dbReference type="ARBA" id="ARBA00023172"/>
    </source>
</evidence>
<dbReference type="PANTHER" id="PTHR30349:SF64">
    <property type="entry name" value="PROPHAGE INTEGRASE INTD-RELATED"/>
    <property type="match status" value="1"/>
</dbReference>
<dbReference type="EMBL" id="UINC01004971">
    <property type="protein sequence ID" value="SVA18165.1"/>
    <property type="molecule type" value="Genomic_DNA"/>
</dbReference>
<reference evidence="3" key="1">
    <citation type="submission" date="2018-05" db="EMBL/GenBank/DDBJ databases">
        <authorList>
            <person name="Lanie J.A."/>
            <person name="Ng W.-L."/>
            <person name="Kazmierczak K.M."/>
            <person name="Andrzejewski T.M."/>
            <person name="Davidsen T.M."/>
            <person name="Wayne K.J."/>
            <person name="Tettelin H."/>
            <person name="Glass J.I."/>
            <person name="Rusch D."/>
            <person name="Podicherti R."/>
            <person name="Tsui H.-C.T."/>
            <person name="Winkler M.E."/>
        </authorList>
    </citation>
    <scope>NUCLEOTIDE SEQUENCE</scope>
</reference>
<dbReference type="GO" id="GO:0003677">
    <property type="term" value="F:DNA binding"/>
    <property type="evidence" value="ECO:0007669"/>
    <property type="project" value="InterPro"/>
</dbReference>
<dbReference type="GO" id="GO:0015074">
    <property type="term" value="P:DNA integration"/>
    <property type="evidence" value="ECO:0007669"/>
    <property type="project" value="InterPro"/>
</dbReference>
<gene>
    <name evidence="3" type="ORF">METZ01_LOCUS71019</name>
</gene>
<dbReference type="InterPro" id="IPR050090">
    <property type="entry name" value="Tyrosine_recombinase_XerCD"/>
</dbReference>
<dbReference type="CDD" id="cd00796">
    <property type="entry name" value="INT_Rci_Hp1_C"/>
    <property type="match status" value="1"/>
</dbReference>
<dbReference type="SUPFAM" id="SSF56349">
    <property type="entry name" value="DNA breaking-rejoining enzymes"/>
    <property type="match status" value="1"/>
</dbReference>
<dbReference type="AlphaFoldDB" id="A0A381TQ43"/>
<dbReference type="InterPro" id="IPR011010">
    <property type="entry name" value="DNA_brk_join_enz"/>
</dbReference>
<dbReference type="GO" id="GO:0006310">
    <property type="term" value="P:DNA recombination"/>
    <property type="evidence" value="ECO:0007669"/>
    <property type="project" value="UniProtKB-KW"/>
</dbReference>
<dbReference type="PANTHER" id="PTHR30349">
    <property type="entry name" value="PHAGE INTEGRASE-RELATED"/>
    <property type="match status" value="1"/>
</dbReference>
<dbReference type="PROSITE" id="PS51898">
    <property type="entry name" value="TYR_RECOMBINASE"/>
    <property type="match status" value="1"/>
</dbReference>
<proteinExistence type="predicted"/>
<sequence>MRLRDEVCPETPWVFFHLTSAFNEKVGDKVKSVRKAFATACRRVGITDFHIHDLRHTFASWLVRNGTPLFEVSKLLRHASIQMTERYAHLASDHLHDAVDNLGFSARFQHTEKSKETVLYQNGLKPVENGGRAWI</sequence>
<evidence type="ECO:0000259" key="2">
    <source>
        <dbReference type="PROSITE" id="PS51898"/>
    </source>
</evidence>
<dbReference type="Gene3D" id="1.10.443.10">
    <property type="entry name" value="Intergrase catalytic core"/>
    <property type="match status" value="1"/>
</dbReference>
<feature type="domain" description="Tyr recombinase" evidence="2">
    <location>
        <begin position="1"/>
        <end position="100"/>
    </location>
</feature>